<accession>A0AAN9AVN5</accession>
<comment type="catalytic activity">
    <reaction evidence="16">
        <text>5-phospho-beta-D-ribosylamine + glycine + ATP = N(1)-(5-phospho-beta-D-ribosyl)glycinamide + ADP + phosphate + H(+)</text>
        <dbReference type="Rhea" id="RHEA:17453"/>
        <dbReference type="ChEBI" id="CHEBI:15378"/>
        <dbReference type="ChEBI" id="CHEBI:30616"/>
        <dbReference type="ChEBI" id="CHEBI:43474"/>
        <dbReference type="ChEBI" id="CHEBI:57305"/>
        <dbReference type="ChEBI" id="CHEBI:58681"/>
        <dbReference type="ChEBI" id="CHEBI:143788"/>
        <dbReference type="ChEBI" id="CHEBI:456216"/>
        <dbReference type="EC" id="6.3.4.13"/>
    </reaction>
</comment>
<evidence type="ECO:0000256" key="2">
    <source>
        <dbReference type="ARBA" id="ARBA00005054"/>
    </source>
</evidence>
<organism evidence="18 19">
    <name type="scientific">Littorina saxatilis</name>
    <dbReference type="NCBI Taxonomy" id="31220"/>
    <lineage>
        <taxon>Eukaryota</taxon>
        <taxon>Metazoa</taxon>
        <taxon>Spiralia</taxon>
        <taxon>Lophotrochozoa</taxon>
        <taxon>Mollusca</taxon>
        <taxon>Gastropoda</taxon>
        <taxon>Caenogastropoda</taxon>
        <taxon>Littorinimorpha</taxon>
        <taxon>Littorinoidea</taxon>
        <taxon>Littorinidae</taxon>
        <taxon>Littorina</taxon>
    </lineage>
</organism>
<dbReference type="Pfam" id="PF02769">
    <property type="entry name" value="AIRS_C"/>
    <property type="match status" value="1"/>
</dbReference>
<gene>
    <name evidence="18" type="ORF">V1264_007661</name>
</gene>
<dbReference type="EC" id="2.1.2.2" evidence="16"/>
<dbReference type="InterPro" id="IPR016188">
    <property type="entry name" value="PurM-like_N"/>
</dbReference>
<dbReference type="GO" id="GO:0006189">
    <property type="term" value="P:'de novo' IMP biosynthetic process"/>
    <property type="evidence" value="ECO:0007669"/>
    <property type="project" value="UniProtKB-UniRule"/>
</dbReference>
<dbReference type="CDD" id="cd08645">
    <property type="entry name" value="FMT_core_GART"/>
    <property type="match status" value="1"/>
</dbReference>
<dbReference type="SUPFAM" id="SSF55326">
    <property type="entry name" value="PurM N-terminal domain-like"/>
    <property type="match status" value="1"/>
</dbReference>
<dbReference type="FunFam" id="3.30.1330.10:FF:000001">
    <property type="entry name" value="Phosphoribosylformylglycinamidine cyclo-ligase"/>
    <property type="match status" value="1"/>
</dbReference>
<dbReference type="PROSITE" id="PS00373">
    <property type="entry name" value="GART"/>
    <property type="match status" value="1"/>
</dbReference>
<evidence type="ECO:0000256" key="16">
    <source>
        <dbReference type="RuleBase" id="RU363089"/>
    </source>
</evidence>
<comment type="similarity">
    <text evidence="5 16">In the C-terminal section; belongs to the GART family.</text>
</comment>
<dbReference type="EC" id="6.3.4.13" evidence="16"/>
<keyword evidence="10 15" id="KW-0547">Nucleotide-binding</keyword>
<evidence type="ECO:0000256" key="12">
    <source>
        <dbReference type="ARBA" id="ARBA00022840"/>
    </source>
</evidence>
<dbReference type="InterPro" id="IPR010918">
    <property type="entry name" value="PurM-like_C_dom"/>
</dbReference>
<dbReference type="GO" id="GO:0046084">
    <property type="term" value="P:adenine biosynthetic process"/>
    <property type="evidence" value="ECO:0007669"/>
    <property type="project" value="TreeGrafter"/>
</dbReference>
<dbReference type="GO" id="GO:0046872">
    <property type="term" value="F:metal ion binding"/>
    <property type="evidence" value="ECO:0007669"/>
    <property type="project" value="UniProtKB-KW"/>
</dbReference>
<evidence type="ECO:0000256" key="9">
    <source>
        <dbReference type="ARBA" id="ARBA00022723"/>
    </source>
</evidence>
<dbReference type="FunFam" id="3.90.650.10:FF:000019">
    <property type="entry name" value="Trifunctional purine biosynthetic protein adenosine-3"/>
    <property type="match status" value="1"/>
</dbReference>
<dbReference type="PROSITE" id="PS00184">
    <property type="entry name" value="GARS"/>
    <property type="match status" value="1"/>
</dbReference>
<dbReference type="EC" id="6.3.3.1" evidence="16"/>
<dbReference type="Pfam" id="PF00551">
    <property type="entry name" value="Formyl_trans_N"/>
    <property type="match status" value="1"/>
</dbReference>
<dbReference type="InterPro" id="IPR020561">
    <property type="entry name" value="PRibGlycinamid_synth_ATP-grasp"/>
</dbReference>
<keyword evidence="8" id="KW-0808">Transferase</keyword>
<evidence type="ECO:0000256" key="3">
    <source>
        <dbReference type="ARBA" id="ARBA00005174"/>
    </source>
</evidence>
<dbReference type="InterPro" id="IPR004733">
    <property type="entry name" value="PurM_cligase"/>
</dbReference>
<comment type="caution">
    <text evidence="18">The sequence shown here is derived from an EMBL/GenBank/DDBJ whole genome shotgun (WGS) entry which is preliminary data.</text>
</comment>
<dbReference type="Proteomes" id="UP001374579">
    <property type="component" value="Unassembled WGS sequence"/>
</dbReference>
<keyword evidence="11 16" id="KW-0658">Purine biosynthesis</keyword>
<dbReference type="SUPFAM" id="SSF53328">
    <property type="entry name" value="Formyltransferase"/>
    <property type="match status" value="1"/>
</dbReference>
<feature type="domain" description="ATP-grasp" evidence="17">
    <location>
        <begin position="112"/>
        <end position="319"/>
    </location>
</feature>
<dbReference type="NCBIfam" id="TIGR00639">
    <property type="entry name" value="PurN"/>
    <property type="match status" value="1"/>
</dbReference>
<dbReference type="SMART" id="SM01209">
    <property type="entry name" value="GARS_A"/>
    <property type="match status" value="1"/>
</dbReference>
<evidence type="ECO:0000313" key="19">
    <source>
        <dbReference type="Proteomes" id="UP001374579"/>
    </source>
</evidence>
<keyword evidence="13 16" id="KW-0464">Manganese</keyword>
<evidence type="ECO:0000256" key="10">
    <source>
        <dbReference type="ARBA" id="ARBA00022741"/>
    </source>
</evidence>
<evidence type="ECO:0000313" key="18">
    <source>
        <dbReference type="EMBL" id="KAK7093982.1"/>
    </source>
</evidence>
<evidence type="ECO:0000256" key="7">
    <source>
        <dbReference type="ARBA" id="ARBA00022598"/>
    </source>
</evidence>
<dbReference type="Gene3D" id="3.30.470.20">
    <property type="entry name" value="ATP-grasp fold, B domain"/>
    <property type="match status" value="1"/>
</dbReference>
<dbReference type="InterPro" id="IPR011761">
    <property type="entry name" value="ATP-grasp"/>
</dbReference>
<dbReference type="SUPFAM" id="SSF56059">
    <property type="entry name" value="Glutathione synthetase ATP-binding domain-like"/>
    <property type="match status" value="1"/>
</dbReference>
<dbReference type="InterPro" id="IPR000115">
    <property type="entry name" value="PRibGlycinamide_synth"/>
</dbReference>
<dbReference type="NCBIfam" id="TIGR00877">
    <property type="entry name" value="purD"/>
    <property type="match status" value="1"/>
</dbReference>
<dbReference type="GO" id="GO:0004637">
    <property type="term" value="F:phosphoribosylamine-glycine ligase activity"/>
    <property type="evidence" value="ECO:0007669"/>
    <property type="project" value="UniProtKB-UniRule"/>
</dbReference>
<dbReference type="InterPro" id="IPR001555">
    <property type="entry name" value="GART_AS"/>
</dbReference>
<comment type="catalytic activity">
    <reaction evidence="16">
        <text>2-formamido-N(1)-(5-O-phospho-beta-D-ribosyl)acetamidine + ATP = 5-amino-1-(5-phospho-beta-D-ribosyl)imidazole + ADP + phosphate + H(+)</text>
        <dbReference type="Rhea" id="RHEA:23032"/>
        <dbReference type="ChEBI" id="CHEBI:15378"/>
        <dbReference type="ChEBI" id="CHEBI:30616"/>
        <dbReference type="ChEBI" id="CHEBI:43474"/>
        <dbReference type="ChEBI" id="CHEBI:137981"/>
        <dbReference type="ChEBI" id="CHEBI:147287"/>
        <dbReference type="ChEBI" id="CHEBI:456216"/>
        <dbReference type="EC" id="6.3.3.1"/>
    </reaction>
</comment>
<dbReference type="PANTHER" id="PTHR10520">
    <property type="entry name" value="TRIFUNCTIONAL PURINE BIOSYNTHETIC PROTEIN ADENOSINE-3-RELATED"/>
    <property type="match status" value="1"/>
</dbReference>
<comment type="pathway">
    <text evidence="2 16">Purine metabolism; IMP biosynthesis via de novo pathway; N(2)-formyl-N(1)-(5-phospho-D-ribosyl)glycinamide from N(1)-(5-phospho-D-ribosyl)glycinamide (10-formyl THF route): step 1/1.</text>
</comment>
<dbReference type="GO" id="GO:0004641">
    <property type="term" value="F:phosphoribosylformylglycinamidine cyclo-ligase activity"/>
    <property type="evidence" value="ECO:0007669"/>
    <property type="project" value="UniProtKB-EC"/>
</dbReference>
<evidence type="ECO:0000256" key="15">
    <source>
        <dbReference type="PROSITE-ProRule" id="PRU00409"/>
    </source>
</evidence>
<dbReference type="Gene3D" id="3.40.50.170">
    <property type="entry name" value="Formyl transferase, N-terminal domain"/>
    <property type="match status" value="1"/>
</dbReference>
<dbReference type="InterPro" id="IPR037123">
    <property type="entry name" value="PRibGlycinamide_synth_C_sf"/>
</dbReference>
<dbReference type="InterPro" id="IPR002376">
    <property type="entry name" value="Formyl_transf_N"/>
</dbReference>
<dbReference type="Gene3D" id="3.40.50.20">
    <property type="match status" value="1"/>
</dbReference>
<dbReference type="FunFam" id="3.40.50.170:FF:000006">
    <property type="entry name" value="Trifunctional purine biosynthetic protein adenosine-3"/>
    <property type="match status" value="1"/>
</dbReference>
<dbReference type="InterPro" id="IPR016185">
    <property type="entry name" value="PreATP-grasp_dom_sf"/>
</dbReference>
<dbReference type="SUPFAM" id="SSF56042">
    <property type="entry name" value="PurM C-terminal domain-like"/>
    <property type="match status" value="1"/>
</dbReference>
<dbReference type="InterPro" id="IPR020560">
    <property type="entry name" value="PRibGlycinamide_synth_C-dom"/>
</dbReference>
<dbReference type="FunFam" id="3.30.1490.20:FF:000006">
    <property type="entry name" value="phosphoribosylamine--glycine ligase, chloroplastic-like"/>
    <property type="match status" value="1"/>
</dbReference>
<evidence type="ECO:0000256" key="11">
    <source>
        <dbReference type="ARBA" id="ARBA00022755"/>
    </source>
</evidence>
<dbReference type="InterPro" id="IPR004607">
    <property type="entry name" value="GART"/>
</dbReference>
<keyword evidence="7 16" id="KW-0436">Ligase</keyword>
<dbReference type="HAMAP" id="MF_01930">
    <property type="entry name" value="PurN"/>
    <property type="match status" value="1"/>
</dbReference>
<dbReference type="AlphaFoldDB" id="A0AAN9AVN5"/>
<proteinExistence type="inferred from homology"/>
<dbReference type="InterPro" id="IPR036921">
    <property type="entry name" value="PurM-like_N_sf"/>
</dbReference>
<dbReference type="Gene3D" id="3.90.650.10">
    <property type="entry name" value="PurM-like C-terminal domain"/>
    <property type="match status" value="1"/>
</dbReference>
<comment type="similarity">
    <text evidence="4 16">In the N-terminal section; belongs to the GARS family.</text>
</comment>
<name>A0AAN9AVN5_9CAEN</name>
<dbReference type="HAMAP" id="MF_00741">
    <property type="entry name" value="AIRS"/>
    <property type="match status" value="1"/>
</dbReference>
<evidence type="ECO:0000256" key="6">
    <source>
        <dbReference type="ARBA" id="ARBA00008696"/>
    </source>
</evidence>
<dbReference type="Pfam" id="PF00586">
    <property type="entry name" value="AIRS"/>
    <property type="match status" value="1"/>
</dbReference>
<keyword evidence="14 16" id="KW-0511">Multifunctional enzyme</keyword>
<dbReference type="Gene3D" id="3.90.600.10">
    <property type="entry name" value="Phosphoribosylglycinamide synthetase, C-terminal domain"/>
    <property type="match status" value="1"/>
</dbReference>
<comment type="pathway">
    <text evidence="1 16">Purine metabolism; IMP biosynthesis via de novo pathway; 5-amino-1-(5-phospho-D-ribosyl)imidazole from N(2)-formyl-N(1)-(5-phospho-D-ribosyl)glycinamide: step 2/2.</text>
</comment>
<dbReference type="FunFam" id="3.90.600.10:FF:000001">
    <property type="entry name" value="Trifunctional purine biosynthetic protein adenosine-3"/>
    <property type="match status" value="1"/>
</dbReference>
<comment type="similarity">
    <text evidence="6 16">In the central section; belongs to the AIR synthase family.</text>
</comment>
<dbReference type="InterPro" id="IPR020562">
    <property type="entry name" value="PRibGlycinamide_synth_N"/>
</dbReference>
<dbReference type="HAMAP" id="MF_00138">
    <property type="entry name" value="GARS"/>
    <property type="match status" value="1"/>
</dbReference>
<evidence type="ECO:0000259" key="17">
    <source>
        <dbReference type="PROSITE" id="PS50975"/>
    </source>
</evidence>
<dbReference type="FunFam" id="3.40.50.20:FF:000006">
    <property type="entry name" value="Phosphoribosylamine--glycine ligase, chloroplastic"/>
    <property type="match status" value="1"/>
</dbReference>
<evidence type="ECO:0000256" key="8">
    <source>
        <dbReference type="ARBA" id="ARBA00022679"/>
    </source>
</evidence>
<dbReference type="Pfam" id="PF01071">
    <property type="entry name" value="GARS_A"/>
    <property type="match status" value="1"/>
</dbReference>
<dbReference type="InterPro" id="IPR036676">
    <property type="entry name" value="PurM-like_C_sf"/>
</dbReference>
<keyword evidence="12 15" id="KW-0067">ATP-binding</keyword>
<protein>
    <recommendedName>
        <fullName evidence="16">Trifunctional purine biosynthetic protein adenosine-3</fullName>
    </recommendedName>
    <domain>
        <recommendedName>
            <fullName evidence="16">Phosphoribosylamine--glycine ligase</fullName>
            <ecNumber evidence="16">6.3.4.13</ecNumber>
        </recommendedName>
        <alternativeName>
            <fullName evidence="16">Glycinamide ribonucleotide synthetase</fullName>
            <shortName evidence="16">GARS</shortName>
        </alternativeName>
        <alternativeName>
            <fullName evidence="16">Phosphoribosylglycinamide synthetase</fullName>
        </alternativeName>
    </domain>
    <domain>
        <recommendedName>
            <fullName evidence="16">Phosphoribosylformylglycinamidine cyclo-ligase</fullName>
            <ecNumber evidence="16">6.3.3.1</ecNumber>
        </recommendedName>
        <alternativeName>
            <fullName evidence="16">AIR synthase</fullName>
            <shortName evidence="16">AIRS</shortName>
        </alternativeName>
        <alternativeName>
            <fullName evidence="16">Phosphoribosyl-aminoimidazole synthetase</fullName>
        </alternativeName>
    </domain>
    <domain>
        <recommendedName>
            <fullName evidence="16">Phosphoribosylglycinamide formyltransferase</fullName>
            <ecNumber evidence="16">2.1.2.2</ecNumber>
        </recommendedName>
        <alternativeName>
            <fullName evidence="16">5'-phosphoribosylglycinamide transformylase</fullName>
        </alternativeName>
        <alternativeName>
            <fullName evidence="16">GAR transformylase</fullName>
            <shortName evidence="16">GART</shortName>
        </alternativeName>
    </domain>
</protein>
<dbReference type="Gene3D" id="3.30.1490.20">
    <property type="entry name" value="ATP-grasp fold, A domain"/>
    <property type="match status" value="1"/>
</dbReference>
<reference evidence="18 19" key="1">
    <citation type="submission" date="2024-02" db="EMBL/GenBank/DDBJ databases">
        <title>Chromosome-scale genome assembly of the rough periwinkle Littorina saxatilis.</title>
        <authorList>
            <person name="De Jode A."/>
            <person name="Faria R."/>
            <person name="Formenti G."/>
            <person name="Sims Y."/>
            <person name="Smith T.P."/>
            <person name="Tracey A."/>
            <person name="Wood J.M.D."/>
            <person name="Zagrodzka Z.B."/>
            <person name="Johannesson K."/>
            <person name="Butlin R.K."/>
            <person name="Leder E.H."/>
        </authorList>
    </citation>
    <scope>NUCLEOTIDE SEQUENCE [LARGE SCALE GENOMIC DNA]</scope>
    <source>
        <strain evidence="18">Snail1</strain>
        <tissue evidence="18">Muscle</tissue>
    </source>
</reference>
<evidence type="ECO:0000256" key="4">
    <source>
        <dbReference type="ARBA" id="ARBA00007423"/>
    </source>
</evidence>
<dbReference type="GO" id="GO:0004644">
    <property type="term" value="F:phosphoribosylglycinamide formyltransferase activity"/>
    <property type="evidence" value="ECO:0007669"/>
    <property type="project" value="UniProtKB-EC"/>
</dbReference>
<evidence type="ECO:0000256" key="14">
    <source>
        <dbReference type="ARBA" id="ARBA00023268"/>
    </source>
</evidence>
<dbReference type="FunFam" id="3.30.470.20:FF:000018">
    <property type="entry name" value="Trifunctional purine biosynthetic protein adenosine-3"/>
    <property type="match status" value="1"/>
</dbReference>
<dbReference type="InterPro" id="IPR036477">
    <property type="entry name" value="Formyl_transf_N_sf"/>
</dbReference>
<dbReference type="InterPro" id="IPR020559">
    <property type="entry name" value="PRibGlycinamide_synth_CS"/>
</dbReference>
<dbReference type="NCBIfam" id="TIGR00878">
    <property type="entry name" value="purM"/>
    <property type="match status" value="1"/>
</dbReference>
<keyword evidence="9 16" id="KW-0479">Metal-binding</keyword>
<dbReference type="CDD" id="cd02196">
    <property type="entry name" value="PurM"/>
    <property type="match status" value="1"/>
</dbReference>
<sequence>MAPVKVLLIGSGGRENALAWKLALSSQVEKVFVAPGNAGTNDGRKMENVDVSVKDFEAVSAWCQEQGISLVLVGPEDPLAAGIADHLTKKGIACFGPSATAAEIEASKDFAKQFMSRQGIPTARFQSFTDAEEACKHITGVSYRALVVKASGLAAGKGVVVASSKDEACQAARSMLSDKSFGAAGETIVVEELLQGEEVSVLAFTDGDAVSVMPPAQDHKRLGEGDTGPNTGGMGAYCPYPKINEAELQYIKEKIIQKTVDGLRNEGRKYVGVLYAGIMLTSDGPKVLEFNCRFGDPETQSLMPLLTSDLYETCKACVEGKLKDHPPHFDSHQTTLGIVLASGGYPGSYDKWKEITGIHEAEAQGLMVFHAGTAQKDGKIVTSGGRVLAVVAMDTDLPGASERAKKGASLIRFDGCFHRSDIGYRVLKSSNHAATGGMSYKDAGVNIVAGNELVEGIKPLAKSTQRDGCLSSLGLFGALFDVKAAGYQDPVLVSGTDGVGTKLKVAHAVGKHDTIGIDLVAMCVNDILAHGAEPLFFLDYFATGKLHVSLTTEVIKGIAEGCRQAGCALVGGETAEMPGMYAGEDYDVAGFAVGAVERNLMLPKTCEIHVDNVVIGLSSSGLHSNGFSLVRKLVDKHQLQYDMPSPLKTGNTLGYDLLVPTKIYVKSLLPLMREGKVKAFAHITGGGLVENVPRVLPDNLEIRLDAKSWTIPPVFGWIADAGNVSQEEMARTFNCGIGGVLIVSKTHVEEIVDRLNAAGEKASVIGVVEPRTDAEQVKIKHLGSAVMQSWRKLPGVARKKRVAVLISGSGTNLQAMIDHTKNPGNKSAAEIVLVISNKAGVKGLERAQTAGINARVIDHKKYKSRDEFDAAVHEALLAAGIEIVCLAGFMRILTEGFVTKWQGKMLNIHPSLLPSFRGADGIKMALEGGVRVTGCTVHFVAAEVDTGAIITQEAVPVYPGDTEETLAQRIHAVEHKAFPSALELLASERIELQEDGKLLWK</sequence>
<dbReference type="Pfam" id="PF02844">
    <property type="entry name" value="GARS_N"/>
    <property type="match status" value="1"/>
</dbReference>
<dbReference type="Gene3D" id="3.30.1330.10">
    <property type="entry name" value="PurM-like, N-terminal domain"/>
    <property type="match status" value="1"/>
</dbReference>
<evidence type="ECO:0000256" key="5">
    <source>
        <dbReference type="ARBA" id="ARBA00008630"/>
    </source>
</evidence>
<comment type="pathway">
    <text evidence="3 16">Purine metabolism; IMP biosynthesis via de novo pathway; N(1)-(5-phospho-D-ribosyl)glycinamide from 5-phospho-alpha-D-ribose 1-diphosphate: step 2/2.</text>
</comment>
<dbReference type="SUPFAM" id="SSF52440">
    <property type="entry name" value="PreATP-grasp domain"/>
    <property type="match status" value="1"/>
</dbReference>
<comment type="catalytic activity">
    <reaction evidence="16">
        <text>N(1)-(5-phospho-beta-D-ribosyl)glycinamide + (6R)-10-formyltetrahydrofolate = N(2)-formyl-N(1)-(5-phospho-beta-D-ribosyl)glycinamide + (6S)-5,6,7,8-tetrahydrofolate + H(+)</text>
        <dbReference type="Rhea" id="RHEA:15053"/>
        <dbReference type="ChEBI" id="CHEBI:15378"/>
        <dbReference type="ChEBI" id="CHEBI:57453"/>
        <dbReference type="ChEBI" id="CHEBI:143788"/>
        <dbReference type="ChEBI" id="CHEBI:147286"/>
        <dbReference type="ChEBI" id="CHEBI:195366"/>
        <dbReference type="EC" id="2.1.2.2"/>
    </reaction>
</comment>
<evidence type="ECO:0000256" key="1">
    <source>
        <dbReference type="ARBA" id="ARBA00004686"/>
    </source>
</evidence>
<dbReference type="InterPro" id="IPR011054">
    <property type="entry name" value="Rudment_hybrid_motif"/>
</dbReference>
<dbReference type="SUPFAM" id="SSF51246">
    <property type="entry name" value="Rudiment single hybrid motif"/>
    <property type="match status" value="1"/>
</dbReference>
<dbReference type="SMART" id="SM01210">
    <property type="entry name" value="GARS_C"/>
    <property type="match status" value="1"/>
</dbReference>
<dbReference type="PROSITE" id="PS50975">
    <property type="entry name" value="ATP_GRASP"/>
    <property type="match status" value="1"/>
</dbReference>
<dbReference type="GO" id="GO:0005524">
    <property type="term" value="F:ATP binding"/>
    <property type="evidence" value="ECO:0007669"/>
    <property type="project" value="UniProtKB-UniRule"/>
</dbReference>
<evidence type="ECO:0000256" key="13">
    <source>
        <dbReference type="ARBA" id="ARBA00023211"/>
    </source>
</evidence>
<dbReference type="EMBL" id="JBAMIC010000019">
    <property type="protein sequence ID" value="KAK7093982.1"/>
    <property type="molecule type" value="Genomic_DNA"/>
</dbReference>
<dbReference type="PANTHER" id="PTHR10520:SF12">
    <property type="entry name" value="TRIFUNCTIONAL PURINE BIOSYNTHETIC PROTEIN ADENOSINE-3"/>
    <property type="match status" value="1"/>
</dbReference>
<dbReference type="GO" id="GO:0005829">
    <property type="term" value="C:cytosol"/>
    <property type="evidence" value="ECO:0007669"/>
    <property type="project" value="TreeGrafter"/>
</dbReference>
<keyword evidence="19" id="KW-1185">Reference proteome</keyword>
<dbReference type="Pfam" id="PF02843">
    <property type="entry name" value="GARS_C"/>
    <property type="match status" value="1"/>
</dbReference>
<dbReference type="InterPro" id="IPR013815">
    <property type="entry name" value="ATP_grasp_subdomain_1"/>
</dbReference>